<evidence type="ECO:0000313" key="3">
    <source>
        <dbReference type="EMBL" id="MCY6371513.1"/>
    </source>
</evidence>
<keyword evidence="2" id="KW-0472">Membrane</keyword>
<feature type="compositionally biased region" description="Basic and acidic residues" evidence="1">
    <location>
        <begin position="187"/>
        <end position="199"/>
    </location>
</feature>
<sequence>MNCKIFIDNLEKYILEDISDDLKIEMEEHIKSCMKCRELYNEEMLFRQAVEEAFNCDDVVFTSQKDSIMEKIDHDRYKKNIVRKSKGNFRRYIQIGAPIAAAVAFIVMINPISKFNIGNNSKQDKVNVAERAVDKEISSQSKIAMDSVDKKQGKIEEKELKKDKKENSSAIVRKEEDNKQTASVENQHTEKATIDDNKSSEGSNNNSKENIKNSNEDLFKGDKGSEEDRNLITMALENEDEFNKESLNSEIQFEKKSIEEKLVLQRSNKWYNSPDRRLSYCVVEKEYKSIENDTNKLYIKDLKNNSEWSLKIIDSEAKNLIKYVKWSEDGNLFVVSEVVKENKVQNEELYLLNACTGKALKVYKTENNEANIVDIEKSNENNIKIKLKMNNNNDSNENSIEDYTIYNVQNGIINNDKEKQ</sequence>
<keyword evidence="2" id="KW-1133">Transmembrane helix</keyword>
<feature type="region of interest" description="Disordered" evidence="1">
    <location>
        <begin position="139"/>
        <end position="225"/>
    </location>
</feature>
<dbReference type="InterPro" id="IPR028102">
    <property type="entry name" value="DUF4652"/>
</dbReference>
<gene>
    <name evidence="3" type="ORF">OXH55_12765</name>
</gene>
<dbReference type="EMBL" id="JAPQES010000004">
    <property type="protein sequence ID" value="MCY6371513.1"/>
    <property type="molecule type" value="Genomic_DNA"/>
</dbReference>
<feature type="compositionally biased region" description="Basic and acidic residues" evidence="1">
    <location>
        <begin position="147"/>
        <end position="179"/>
    </location>
</feature>
<name>A0ABT4CR18_9CLOT</name>
<proteinExistence type="predicted"/>
<protein>
    <submittedName>
        <fullName evidence="3">DUF4652 domain-containing protein</fullName>
    </submittedName>
</protein>
<reference evidence="3" key="1">
    <citation type="submission" date="2022-12" db="EMBL/GenBank/DDBJ databases">
        <authorList>
            <person name="Wang J."/>
        </authorList>
    </citation>
    <scope>NUCLEOTIDE SEQUENCE</scope>
    <source>
        <strain evidence="3">HY-42-06</strain>
    </source>
</reference>
<feature type="transmembrane region" description="Helical" evidence="2">
    <location>
        <begin position="92"/>
        <end position="112"/>
    </location>
</feature>
<keyword evidence="4" id="KW-1185">Reference proteome</keyword>
<accession>A0ABT4CR18</accession>
<evidence type="ECO:0000256" key="1">
    <source>
        <dbReference type="SAM" id="MobiDB-lite"/>
    </source>
</evidence>
<feature type="compositionally biased region" description="Basic and acidic residues" evidence="1">
    <location>
        <begin position="209"/>
        <end position="225"/>
    </location>
</feature>
<dbReference type="Proteomes" id="UP001079657">
    <property type="component" value="Unassembled WGS sequence"/>
</dbReference>
<evidence type="ECO:0000256" key="2">
    <source>
        <dbReference type="SAM" id="Phobius"/>
    </source>
</evidence>
<comment type="caution">
    <text evidence="3">The sequence shown here is derived from an EMBL/GenBank/DDBJ whole genome shotgun (WGS) entry which is preliminary data.</text>
</comment>
<organism evidence="3 4">
    <name type="scientific">Clostridium ganghwense</name>
    <dbReference type="NCBI Taxonomy" id="312089"/>
    <lineage>
        <taxon>Bacteria</taxon>
        <taxon>Bacillati</taxon>
        <taxon>Bacillota</taxon>
        <taxon>Clostridia</taxon>
        <taxon>Eubacteriales</taxon>
        <taxon>Clostridiaceae</taxon>
        <taxon>Clostridium</taxon>
    </lineage>
</organism>
<evidence type="ECO:0000313" key="4">
    <source>
        <dbReference type="Proteomes" id="UP001079657"/>
    </source>
</evidence>
<dbReference type="Pfam" id="PF15525">
    <property type="entry name" value="DUF4652"/>
    <property type="match status" value="1"/>
</dbReference>
<dbReference type="RefSeq" id="WP_268050373.1">
    <property type="nucleotide sequence ID" value="NZ_JAPQES010000004.1"/>
</dbReference>
<keyword evidence="2" id="KW-0812">Transmembrane</keyword>
<dbReference type="Gene3D" id="2.40.128.660">
    <property type="entry name" value="Uncharacterised protein PF15525, DUF4652"/>
    <property type="match status" value="1"/>
</dbReference>